<dbReference type="Proteomes" id="UP001163603">
    <property type="component" value="Chromosome 2"/>
</dbReference>
<organism evidence="1 2">
    <name type="scientific">Pistacia integerrima</name>
    <dbReference type="NCBI Taxonomy" id="434235"/>
    <lineage>
        <taxon>Eukaryota</taxon>
        <taxon>Viridiplantae</taxon>
        <taxon>Streptophyta</taxon>
        <taxon>Embryophyta</taxon>
        <taxon>Tracheophyta</taxon>
        <taxon>Spermatophyta</taxon>
        <taxon>Magnoliopsida</taxon>
        <taxon>eudicotyledons</taxon>
        <taxon>Gunneridae</taxon>
        <taxon>Pentapetalae</taxon>
        <taxon>rosids</taxon>
        <taxon>malvids</taxon>
        <taxon>Sapindales</taxon>
        <taxon>Anacardiaceae</taxon>
        <taxon>Pistacia</taxon>
    </lineage>
</organism>
<keyword evidence="2" id="KW-1185">Reference proteome</keyword>
<dbReference type="EMBL" id="CM047737">
    <property type="protein sequence ID" value="KAJ0048913.1"/>
    <property type="molecule type" value="Genomic_DNA"/>
</dbReference>
<sequence length="58" mass="7311">MHNQLVLKKWRSFNSSYVFIGKWCKDFMKRRNLQEGYEIAMYCDTYYSRFNFRILNRN</sequence>
<comment type="caution">
    <text evidence="1">The sequence shown here is derived from an EMBL/GenBank/DDBJ whole genome shotgun (WGS) entry which is preliminary data.</text>
</comment>
<name>A0ACC0ZCJ6_9ROSI</name>
<evidence type="ECO:0000313" key="1">
    <source>
        <dbReference type="EMBL" id="KAJ0048913.1"/>
    </source>
</evidence>
<proteinExistence type="predicted"/>
<protein>
    <submittedName>
        <fullName evidence="1">Uncharacterized protein</fullName>
    </submittedName>
</protein>
<reference evidence="2" key="1">
    <citation type="journal article" date="2023" name="G3 (Bethesda)">
        <title>Genome assembly and association tests identify interacting loci associated with vigor, precocity, and sex in interspecific pistachio rootstocks.</title>
        <authorList>
            <person name="Palmer W."/>
            <person name="Jacygrad E."/>
            <person name="Sagayaradj S."/>
            <person name="Cavanaugh K."/>
            <person name="Han R."/>
            <person name="Bertier L."/>
            <person name="Beede B."/>
            <person name="Kafkas S."/>
            <person name="Golino D."/>
            <person name="Preece J."/>
            <person name="Michelmore R."/>
        </authorList>
    </citation>
    <scope>NUCLEOTIDE SEQUENCE [LARGE SCALE GENOMIC DNA]</scope>
</reference>
<accession>A0ACC0ZCJ6</accession>
<evidence type="ECO:0000313" key="2">
    <source>
        <dbReference type="Proteomes" id="UP001163603"/>
    </source>
</evidence>
<gene>
    <name evidence="1" type="ORF">Pint_15453</name>
</gene>